<name>A0A7G1GBT1_9BACT</name>
<accession>A0A7G1GBT1</accession>
<evidence type="ECO:0000313" key="3">
    <source>
        <dbReference type="Proteomes" id="UP000516361"/>
    </source>
</evidence>
<dbReference type="RefSeq" id="WP_190614812.1">
    <property type="nucleotide sequence ID" value="NZ_AP018712.1"/>
</dbReference>
<dbReference type="Proteomes" id="UP000516361">
    <property type="component" value="Chromosome"/>
</dbReference>
<proteinExistence type="predicted"/>
<keyword evidence="1" id="KW-0812">Transmembrane</keyword>
<evidence type="ECO:0000313" key="2">
    <source>
        <dbReference type="EMBL" id="BBE31952.1"/>
    </source>
</evidence>
<dbReference type="InParanoid" id="A0A7G1GBT1"/>
<sequence>MYKITTFLLILSISIFLITFICYYKITRVSNNSLEKYYINLMSVNKAKKFIKKGDLEQIKINGYIIKLDNEKIVVKKED</sequence>
<dbReference type="KEGG" id="ocy:OSSY52_20930"/>
<reference evidence="2 3" key="1">
    <citation type="submission" date="2018-06" db="EMBL/GenBank/DDBJ databases">
        <title>Genome sequencing of Oceanotoga sp. sy52.</title>
        <authorList>
            <person name="Mori K."/>
        </authorList>
    </citation>
    <scope>NUCLEOTIDE SEQUENCE [LARGE SCALE GENOMIC DNA]</scope>
    <source>
        <strain evidence="3">sy52</strain>
    </source>
</reference>
<keyword evidence="1" id="KW-1133">Transmembrane helix</keyword>
<evidence type="ECO:0000256" key="1">
    <source>
        <dbReference type="SAM" id="Phobius"/>
    </source>
</evidence>
<dbReference type="EMBL" id="AP018712">
    <property type="protein sequence ID" value="BBE31952.1"/>
    <property type="molecule type" value="Genomic_DNA"/>
</dbReference>
<organism evidence="2 3">
    <name type="scientific">Tepiditoga spiralis</name>
    <dbReference type="NCBI Taxonomy" id="2108365"/>
    <lineage>
        <taxon>Bacteria</taxon>
        <taxon>Thermotogati</taxon>
        <taxon>Thermotogota</taxon>
        <taxon>Thermotogae</taxon>
        <taxon>Petrotogales</taxon>
        <taxon>Petrotogaceae</taxon>
        <taxon>Tepiditoga</taxon>
    </lineage>
</organism>
<keyword evidence="3" id="KW-1185">Reference proteome</keyword>
<keyword evidence="1" id="KW-0472">Membrane</keyword>
<protein>
    <submittedName>
        <fullName evidence="2">Uncharacterized protein</fullName>
    </submittedName>
</protein>
<dbReference type="AlphaFoldDB" id="A0A7G1GBT1"/>
<gene>
    <name evidence="2" type="ORF">OSSY52_20930</name>
</gene>
<feature type="transmembrane region" description="Helical" evidence="1">
    <location>
        <begin position="6"/>
        <end position="26"/>
    </location>
</feature>